<dbReference type="PANTHER" id="PTHR24104:SF25">
    <property type="entry name" value="PROTEIN LIN-41"/>
    <property type="match status" value="1"/>
</dbReference>
<keyword evidence="6" id="KW-1185">Reference proteome</keyword>
<dbReference type="SUPFAM" id="SSF63829">
    <property type="entry name" value="Calcium-dependent phosphotriesterase"/>
    <property type="match status" value="1"/>
</dbReference>
<reference evidence="6" key="1">
    <citation type="submission" date="2017-02" db="EMBL/GenBank/DDBJ databases">
        <authorList>
            <person name="Varghese N."/>
            <person name="Submissions S."/>
        </authorList>
    </citation>
    <scope>NUCLEOTIDE SEQUENCE [LARGE SCALE GENOMIC DNA]</scope>
    <source>
        <strain evidence="6">ATCC BAA-34</strain>
    </source>
</reference>
<dbReference type="RefSeq" id="WP_161947521.1">
    <property type="nucleotide sequence ID" value="NZ_FUWR01000025.1"/>
</dbReference>
<dbReference type="PROSITE" id="PS51125">
    <property type="entry name" value="NHL"/>
    <property type="match status" value="10"/>
</dbReference>
<dbReference type="SUPFAM" id="SSF49265">
    <property type="entry name" value="Fibronectin type III"/>
    <property type="match status" value="1"/>
</dbReference>
<feature type="repeat" description="NHL" evidence="2">
    <location>
        <begin position="477"/>
        <end position="520"/>
    </location>
</feature>
<feature type="repeat" description="NHL" evidence="2">
    <location>
        <begin position="711"/>
        <end position="750"/>
    </location>
</feature>
<dbReference type="Pfam" id="PF18998">
    <property type="entry name" value="Flg_new_2"/>
    <property type="match status" value="2"/>
</dbReference>
<feature type="repeat" description="NHL" evidence="2">
    <location>
        <begin position="286"/>
        <end position="329"/>
    </location>
</feature>
<dbReference type="InterPro" id="IPR050952">
    <property type="entry name" value="TRIM-NHL_E3_ligases"/>
</dbReference>
<dbReference type="InterPro" id="IPR011042">
    <property type="entry name" value="6-blade_b-propeller_TolB-like"/>
</dbReference>
<dbReference type="InterPro" id="IPR013378">
    <property type="entry name" value="InlB-like_B-rpt"/>
</dbReference>
<feature type="repeat" description="NHL" evidence="2">
    <location>
        <begin position="528"/>
        <end position="567"/>
    </location>
</feature>
<evidence type="ECO:0000256" key="2">
    <source>
        <dbReference type="PROSITE-ProRule" id="PRU00504"/>
    </source>
</evidence>
<dbReference type="SUPFAM" id="SSF101898">
    <property type="entry name" value="NHL repeat"/>
    <property type="match status" value="1"/>
</dbReference>
<feature type="signal peptide" evidence="3">
    <location>
        <begin position="1"/>
        <end position="26"/>
    </location>
</feature>
<dbReference type="Pfam" id="PF00041">
    <property type="entry name" value="fn3"/>
    <property type="match status" value="1"/>
</dbReference>
<evidence type="ECO:0000313" key="5">
    <source>
        <dbReference type="EMBL" id="SKA19697.1"/>
    </source>
</evidence>
<dbReference type="InterPro" id="IPR003961">
    <property type="entry name" value="FN3_dom"/>
</dbReference>
<keyword evidence="3" id="KW-0732">Signal</keyword>
<dbReference type="Proteomes" id="UP000190102">
    <property type="component" value="Unassembled WGS sequence"/>
</dbReference>
<feature type="repeat" description="NHL" evidence="2">
    <location>
        <begin position="578"/>
        <end position="615"/>
    </location>
</feature>
<evidence type="ECO:0000256" key="3">
    <source>
        <dbReference type="SAM" id="SignalP"/>
    </source>
</evidence>
<dbReference type="EMBL" id="FUWR01000025">
    <property type="protein sequence ID" value="SKA19697.1"/>
    <property type="molecule type" value="Genomic_DNA"/>
</dbReference>
<dbReference type="AlphaFoldDB" id="A0A1T4RUX4"/>
<feature type="repeat" description="NHL" evidence="2">
    <location>
        <begin position="335"/>
        <end position="376"/>
    </location>
</feature>
<evidence type="ECO:0000313" key="6">
    <source>
        <dbReference type="Proteomes" id="UP000190102"/>
    </source>
</evidence>
<keyword evidence="1" id="KW-0677">Repeat</keyword>
<dbReference type="InterPro" id="IPR001258">
    <property type="entry name" value="NHL_repeat"/>
</dbReference>
<dbReference type="Gene3D" id="2.40.10.500">
    <property type="match status" value="2"/>
</dbReference>
<proteinExistence type="predicted"/>
<dbReference type="Gene3D" id="2.120.10.30">
    <property type="entry name" value="TolB, C-terminal domain"/>
    <property type="match status" value="4"/>
</dbReference>
<dbReference type="GO" id="GO:0008270">
    <property type="term" value="F:zinc ion binding"/>
    <property type="evidence" value="ECO:0007669"/>
    <property type="project" value="UniProtKB-KW"/>
</dbReference>
<evidence type="ECO:0000256" key="1">
    <source>
        <dbReference type="ARBA" id="ARBA00022737"/>
    </source>
</evidence>
<dbReference type="STRING" id="115783.SAMN02745119_03089"/>
<dbReference type="Gene3D" id="2.60.40.10">
    <property type="entry name" value="Immunoglobulins"/>
    <property type="match status" value="1"/>
</dbReference>
<feature type="repeat" description="NHL" evidence="2">
    <location>
        <begin position="430"/>
        <end position="473"/>
    </location>
</feature>
<name>A0A1T4RUX4_9BACT</name>
<feature type="domain" description="Fibronectin type-III" evidence="4">
    <location>
        <begin position="752"/>
        <end position="843"/>
    </location>
</feature>
<dbReference type="CDD" id="cd05819">
    <property type="entry name" value="NHL"/>
    <property type="match status" value="1"/>
</dbReference>
<feature type="repeat" description="NHL" evidence="2">
    <location>
        <begin position="210"/>
        <end position="240"/>
    </location>
</feature>
<dbReference type="CDD" id="cd00063">
    <property type="entry name" value="FN3"/>
    <property type="match status" value="1"/>
</dbReference>
<dbReference type="NCBIfam" id="TIGR02543">
    <property type="entry name" value="List_Bact_rpt"/>
    <property type="match status" value="1"/>
</dbReference>
<dbReference type="SMART" id="SM00060">
    <property type="entry name" value="FN3"/>
    <property type="match status" value="1"/>
</dbReference>
<dbReference type="PANTHER" id="PTHR24104">
    <property type="entry name" value="E3 UBIQUITIN-PROTEIN LIGASE NHLRC1-RELATED"/>
    <property type="match status" value="1"/>
</dbReference>
<dbReference type="InterPro" id="IPR013783">
    <property type="entry name" value="Ig-like_fold"/>
</dbReference>
<evidence type="ECO:0000259" key="4">
    <source>
        <dbReference type="PROSITE" id="PS50853"/>
    </source>
</evidence>
<feature type="repeat" description="NHL" evidence="2">
    <location>
        <begin position="623"/>
        <end position="662"/>
    </location>
</feature>
<sequence length="1023" mass="106080">MQRLFLAVWMVLALTLFTGLHSLASAEDLTITIVGTNSGSVTVNNDTSKVCSSGTCTYSFSYGDLLTLKAAPTGAFFDGWSGTCAGTNTNCTITMTTDISVTASFTPVPPLTSPTPWMGSYPAGQQVSLACSDAAVCTGTSYCLGEGCSPAIAYSSPIVFSGTGSQVLRFRSTDNQNAVEPIRTHRYYTDSTFTYRFDRLWPQSEQLWYFQSPRSIALDGDGNIYVADTDNHRILKFDYRGNFIDQWGPVGFSYPSGIAVDGSNTVYIADTSNNTIKKYSSDGSYLASIGAFGTGQGQLKGPRAVAVDSSGNVYVADTGNNRIQKFAANGTFLWQLGESGSGNGQFNQPQGISVDSSGSVYVSDTGNNRVQKFVVSGDIVVYSTQWGSLGSATNQLNAPGQIHANSDGMIYLADKGNNRILVFSNTGVYSATLGANGQGDGQFSWPMGVAKDSKGYVYVADTSNDRIQQLTTAGLFIKQLAVASSADGAFRSPVGIARDASGNFYVADTANHRIQKFSSSGDFVASWGSFGSGDLQFSFPNAVAIDASGHIFVADTLNHRIQKLNSNGVFVATWGSYGSSGTAKFDRPSGIAVDSQGFVYVTDLNNKRVQKFTNAGGYDTEWGGAGSGDGKFNAPRGIAIDSSDAVYVADSGNNRIQKFTNTGGFVAAWAGLVYNPHSVAVGADGSVYASGPSTNSIVKITSSGQLSTSWGSLGSGNGQLNNPGGVMVDNSNNLYVVDTDNHRIQRFAPVLVPGAPTIGTATAGNGEAIVSFEAPANNGGNVITYYTVTSNPGNITASDSVSPITVTGLTNGTAYTFTVTATNVAGSGQASAASNSVTPLQPTVTLAVSLPAVVGNAGSGSVTSNPSGIACQSGSSAGCSASFAQDSSVELTASPNGISLFGSWTGCASVNQNICTVEADANKTVSALFLLSPKAKIGVNTFSSFDAAYDGAGDNAVVQLLEDALPFNRTINKPLTLQGGHLAGLDNRGNGFTTLEGTSLIIGSGKLVADRIVIKGASTVILE</sequence>
<dbReference type="InterPro" id="IPR044060">
    <property type="entry name" value="Bacterial_rp_domain"/>
</dbReference>
<accession>A0A1T4RUX4</accession>
<gene>
    <name evidence="5" type="ORF">SAMN02745119_03089</name>
</gene>
<dbReference type="Pfam" id="PF01436">
    <property type="entry name" value="NHL"/>
    <property type="match status" value="9"/>
</dbReference>
<feature type="repeat" description="NHL" evidence="2">
    <location>
        <begin position="241"/>
        <end position="282"/>
    </location>
</feature>
<protein>
    <submittedName>
        <fullName evidence="5">Listeria/Bacterioides repeat-containing protein</fullName>
    </submittedName>
</protein>
<dbReference type="PROSITE" id="PS50853">
    <property type="entry name" value="FN3"/>
    <property type="match status" value="1"/>
</dbReference>
<dbReference type="InterPro" id="IPR036116">
    <property type="entry name" value="FN3_sf"/>
</dbReference>
<dbReference type="CDD" id="cd14955">
    <property type="entry name" value="NHL_like_4"/>
    <property type="match status" value="1"/>
</dbReference>
<organism evidence="5 6">
    <name type="scientific">Trichlorobacter thiogenes</name>
    <dbReference type="NCBI Taxonomy" id="115783"/>
    <lineage>
        <taxon>Bacteria</taxon>
        <taxon>Pseudomonadati</taxon>
        <taxon>Thermodesulfobacteriota</taxon>
        <taxon>Desulfuromonadia</taxon>
        <taxon>Geobacterales</taxon>
        <taxon>Geobacteraceae</taxon>
        <taxon>Trichlorobacter</taxon>
    </lineage>
</organism>
<feature type="chain" id="PRO_5010544082" evidence="3">
    <location>
        <begin position="27"/>
        <end position="1023"/>
    </location>
</feature>